<feature type="compositionally biased region" description="Polar residues" evidence="1">
    <location>
        <begin position="12"/>
        <end position="22"/>
    </location>
</feature>
<dbReference type="Proteomes" id="UP000435041">
    <property type="component" value="Unassembled WGS sequence"/>
</dbReference>
<organism evidence="2 3">
    <name type="scientific">Microcystis aeruginosa NIES-3804</name>
    <dbReference type="NCBI Taxonomy" id="2517783"/>
    <lineage>
        <taxon>Bacteria</taxon>
        <taxon>Bacillati</taxon>
        <taxon>Cyanobacteriota</taxon>
        <taxon>Cyanophyceae</taxon>
        <taxon>Oscillatoriophycideae</taxon>
        <taxon>Chroococcales</taxon>
        <taxon>Microcystaceae</taxon>
        <taxon>Microcystis</taxon>
    </lineage>
</organism>
<feature type="region of interest" description="Disordered" evidence="1">
    <location>
        <begin position="1"/>
        <end position="22"/>
    </location>
</feature>
<protein>
    <recommendedName>
        <fullName evidence="4">Transposase</fullName>
    </recommendedName>
</protein>
<gene>
    <name evidence="2" type="ORF">NIES3804_06790</name>
</gene>
<accession>A0A6H9GPG5</accession>
<evidence type="ECO:0008006" key="4">
    <source>
        <dbReference type="Google" id="ProtNLM"/>
    </source>
</evidence>
<reference evidence="2 3" key="1">
    <citation type="submission" date="2019-02" db="EMBL/GenBank/DDBJ databases">
        <title>Draft genome sequence of Arthrospira platensis NIES-3804.</title>
        <authorList>
            <person name="Yamaguchi H."/>
            <person name="Suzuki S."/>
            <person name="Kawachi M."/>
        </authorList>
    </citation>
    <scope>NUCLEOTIDE SEQUENCE [LARGE SCALE GENOMIC DNA]</scope>
    <source>
        <strain evidence="2 3">NIES-3804</strain>
    </source>
</reference>
<proteinExistence type="predicted"/>
<dbReference type="RefSeq" id="WP_004160207.1">
    <property type="nucleotide sequence ID" value="NZ_BJCI01000007.1"/>
</dbReference>
<dbReference type="EMBL" id="BJCI01000007">
    <property type="protein sequence ID" value="GCL49125.1"/>
    <property type="molecule type" value="Genomic_DNA"/>
</dbReference>
<dbReference type="AlphaFoldDB" id="A0A6H9GPG5"/>
<feature type="compositionally biased region" description="Basic and acidic residues" evidence="1">
    <location>
        <begin position="1"/>
        <end position="10"/>
    </location>
</feature>
<evidence type="ECO:0000256" key="1">
    <source>
        <dbReference type="SAM" id="MobiDB-lite"/>
    </source>
</evidence>
<sequence length="46" mass="5321">MTEINSHEILTRLTQHQPTSHSYKNLKNSLAAADWFETDLNKLSVH</sequence>
<evidence type="ECO:0000313" key="2">
    <source>
        <dbReference type="EMBL" id="GCL49125.1"/>
    </source>
</evidence>
<evidence type="ECO:0000313" key="3">
    <source>
        <dbReference type="Proteomes" id="UP000435041"/>
    </source>
</evidence>
<name>A0A6H9GPG5_MICAE</name>
<comment type="caution">
    <text evidence="2">The sequence shown here is derived from an EMBL/GenBank/DDBJ whole genome shotgun (WGS) entry which is preliminary data.</text>
</comment>